<dbReference type="Proteomes" id="UP000015344">
    <property type="component" value="Unassembled WGS sequence"/>
</dbReference>
<evidence type="ECO:0000256" key="2">
    <source>
        <dbReference type="ARBA" id="ARBA00022598"/>
    </source>
</evidence>
<accession>S9U087</accession>
<dbReference type="SUPFAM" id="SSF56801">
    <property type="entry name" value="Acetyl-CoA synthetase-like"/>
    <property type="match status" value="1"/>
</dbReference>
<dbReference type="GO" id="GO:0006631">
    <property type="term" value="P:fatty acid metabolic process"/>
    <property type="evidence" value="ECO:0007669"/>
    <property type="project" value="TreeGrafter"/>
</dbReference>
<dbReference type="AlphaFoldDB" id="S9U087"/>
<proteinExistence type="inferred from homology"/>
<feature type="domain" description="AMP-dependent synthetase/ligase" evidence="3">
    <location>
        <begin position="7"/>
        <end position="337"/>
    </location>
</feature>
<dbReference type="InterPro" id="IPR020845">
    <property type="entry name" value="AMP-binding_CS"/>
</dbReference>
<dbReference type="InterPro" id="IPR000873">
    <property type="entry name" value="AMP-dep_synth/lig_dom"/>
</dbReference>
<evidence type="ECO:0000313" key="4">
    <source>
        <dbReference type="EMBL" id="EPY07896.1"/>
    </source>
</evidence>
<dbReference type="PATRIC" id="fig|1117108.3.peg.1361"/>
<dbReference type="PANTHER" id="PTHR43201">
    <property type="entry name" value="ACYL-COA SYNTHETASE"/>
    <property type="match status" value="1"/>
</dbReference>
<reference evidence="4 5" key="1">
    <citation type="submission" date="2013-05" db="EMBL/GenBank/DDBJ databases">
        <authorList>
            <person name="Strain E.A."/>
            <person name="Brown E."/>
            <person name="Allard M.W."/>
            <person name="Luo Y.L."/>
        </authorList>
    </citation>
    <scope>NUCLEOTIDE SEQUENCE [LARGE SCALE GENOMIC DNA]</scope>
    <source>
        <strain evidence="4 5">TS-15</strain>
    </source>
</reference>
<dbReference type="Pfam" id="PF00501">
    <property type="entry name" value="AMP-binding"/>
    <property type="match status" value="1"/>
</dbReference>
<comment type="caution">
    <text evidence="4">The sequence shown here is derived from an EMBL/GenBank/DDBJ whole genome shotgun (WGS) entry which is preliminary data.</text>
</comment>
<evidence type="ECO:0000256" key="1">
    <source>
        <dbReference type="ARBA" id="ARBA00006432"/>
    </source>
</evidence>
<gene>
    <name evidence="4" type="ORF">PAALTS15_06619</name>
</gene>
<keyword evidence="2 4" id="KW-0436">Ligase</keyword>
<name>S9U087_PAEAL</name>
<organism evidence="4 5">
    <name type="scientific">Paenibacillus alvei TS-15</name>
    <dbReference type="NCBI Taxonomy" id="1117108"/>
    <lineage>
        <taxon>Bacteria</taxon>
        <taxon>Bacillati</taxon>
        <taxon>Bacillota</taxon>
        <taxon>Bacilli</taxon>
        <taxon>Bacillales</taxon>
        <taxon>Paenibacillaceae</taxon>
        <taxon>Paenibacillus</taxon>
    </lineage>
</organism>
<comment type="similarity">
    <text evidence="1">Belongs to the ATP-dependent AMP-binding enzyme family.</text>
</comment>
<evidence type="ECO:0000259" key="3">
    <source>
        <dbReference type="Pfam" id="PF00501"/>
    </source>
</evidence>
<dbReference type="PROSITE" id="PS00455">
    <property type="entry name" value="AMP_BINDING"/>
    <property type="match status" value="1"/>
</dbReference>
<protein>
    <submittedName>
        <fullName evidence="4">AMP-dependent synthetase and ligase</fullName>
    </submittedName>
</protein>
<dbReference type="eggNOG" id="COG0318">
    <property type="taxonomic scope" value="Bacteria"/>
</dbReference>
<dbReference type="InterPro" id="IPR042099">
    <property type="entry name" value="ANL_N_sf"/>
</dbReference>
<dbReference type="GO" id="GO:0031956">
    <property type="term" value="F:medium-chain fatty acid-CoA ligase activity"/>
    <property type="evidence" value="ECO:0007669"/>
    <property type="project" value="TreeGrafter"/>
</dbReference>
<dbReference type="Gene3D" id="3.40.50.12780">
    <property type="entry name" value="N-terminal domain of ligase-like"/>
    <property type="match status" value="1"/>
</dbReference>
<dbReference type="EMBL" id="ATMT01000028">
    <property type="protein sequence ID" value="EPY07896.1"/>
    <property type="molecule type" value="Genomic_DNA"/>
</dbReference>
<dbReference type="PANTHER" id="PTHR43201:SF5">
    <property type="entry name" value="MEDIUM-CHAIN ACYL-COA LIGASE ACSF2, MITOCHONDRIAL"/>
    <property type="match status" value="1"/>
</dbReference>
<sequence length="465" mass="52775">MNFWNFQRIPADRTAVVNHKDGNEYTYGQLQEQITKFSAQLQLFKDKSLGFILCTNQVGSIVSYLGALQSGHAPCLLANQIEVELFNNLLDQYAPDWICAPRESIYNYDGYVLVYEYSDYQFLTKKSKDRNSPIHAELALLLTTSGTTGSPKLVRLSYENLQANASSIAEYLELSHTEKPITTLPMQYSYGLSVINSHLQCGATILLTDESIVSKEFWGFLNHNEATSIAGVPYIYQMLKRLGFERMDVPSIKKMTQAGGRLDLALQKHFADLAKEKDYKFYVMYGQTEATARMSFIPPHQISSKIGSIGISIPNGSLSLDHEQQLIYEGPNVMLGYAECREDLNKGDELKGKLFTGDIAEIDEDGYFYIIGRKKRFIKLFGLRINLDDIEKILERQFKQVCYAVGNDSKMYIFVENEELCQPISKVIIEKFNLHPTSFKVIHITDAPRLENGKVNYKALLESVV</sequence>
<dbReference type="RefSeq" id="WP_021258801.1">
    <property type="nucleotide sequence ID" value="NZ_ATMT01000028.1"/>
</dbReference>
<evidence type="ECO:0000313" key="5">
    <source>
        <dbReference type="Proteomes" id="UP000015344"/>
    </source>
</evidence>